<feature type="non-terminal residue" evidence="1">
    <location>
        <position position="125"/>
    </location>
</feature>
<sequence length="125" mass="14083">MEPISDSDIRIVNHARKSLLFYNQQAWTRKNNTTTFDVTIGSFDGAEVCELVGLFILNTLEKRFGKDVGLYRDDGLAALRTTSGRLADKARKELITIFESIGLRIIAQKNIECVNFLDLTLDLSN</sequence>
<gene>
    <name evidence="1" type="ORF">PACLA_8A048147</name>
</gene>
<accession>A0A7D9JW78</accession>
<dbReference type="AlphaFoldDB" id="A0A7D9JW78"/>
<dbReference type="Proteomes" id="UP001152795">
    <property type="component" value="Unassembled WGS sequence"/>
</dbReference>
<keyword evidence="2" id="KW-1185">Reference proteome</keyword>
<proteinExistence type="predicted"/>
<comment type="caution">
    <text evidence="1">The sequence shown here is derived from an EMBL/GenBank/DDBJ whole genome shotgun (WGS) entry which is preliminary data.</text>
</comment>
<reference evidence="1" key="1">
    <citation type="submission" date="2020-04" db="EMBL/GenBank/DDBJ databases">
        <authorList>
            <person name="Alioto T."/>
            <person name="Alioto T."/>
            <person name="Gomez Garrido J."/>
        </authorList>
    </citation>
    <scope>NUCLEOTIDE SEQUENCE</scope>
    <source>
        <strain evidence="1">A484AB</strain>
    </source>
</reference>
<organism evidence="1 2">
    <name type="scientific">Paramuricea clavata</name>
    <name type="common">Red gorgonian</name>
    <name type="synonym">Violescent sea-whip</name>
    <dbReference type="NCBI Taxonomy" id="317549"/>
    <lineage>
        <taxon>Eukaryota</taxon>
        <taxon>Metazoa</taxon>
        <taxon>Cnidaria</taxon>
        <taxon>Anthozoa</taxon>
        <taxon>Octocorallia</taxon>
        <taxon>Malacalcyonacea</taxon>
        <taxon>Plexauridae</taxon>
        <taxon>Paramuricea</taxon>
    </lineage>
</organism>
<evidence type="ECO:0000313" key="2">
    <source>
        <dbReference type="Proteomes" id="UP001152795"/>
    </source>
</evidence>
<dbReference type="OrthoDB" id="5982932at2759"/>
<protein>
    <submittedName>
        <fullName evidence="1">Uncharacterized protein</fullName>
    </submittedName>
</protein>
<dbReference type="EMBL" id="CACRXK020022415">
    <property type="protein sequence ID" value="CAB4036789.1"/>
    <property type="molecule type" value="Genomic_DNA"/>
</dbReference>
<name>A0A7D9JW78_PARCT</name>
<evidence type="ECO:0000313" key="1">
    <source>
        <dbReference type="EMBL" id="CAB4036789.1"/>
    </source>
</evidence>